<dbReference type="CDD" id="cd13925">
    <property type="entry name" value="RPF"/>
    <property type="match status" value="1"/>
</dbReference>
<keyword evidence="9" id="KW-1185">Reference proteome</keyword>
<dbReference type="AlphaFoldDB" id="K1ETD0"/>
<dbReference type="InterPro" id="IPR023346">
    <property type="entry name" value="Lysozyme-like_dom_sf"/>
</dbReference>
<dbReference type="PATRIC" id="fig|1210046.3.peg.529"/>
<dbReference type="OrthoDB" id="1404170at2"/>
<dbReference type="eggNOG" id="COG3409">
    <property type="taxonomic scope" value="Bacteria"/>
</dbReference>
<evidence type="ECO:0000256" key="2">
    <source>
        <dbReference type="ARBA" id="ARBA00022801"/>
    </source>
</evidence>
<dbReference type="EMBL" id="PIPF01000010">
    <property type="protein sequence ID" value="RWU82687.1"/>
    <property type="molecule type" value="Genomic_DNA"/>
</dbReference>
<dbReference type="Pfam" id="PF06737">
    <property type="entry name" value="Transglycosylas"/>
    <property type="match status" value="1"/>
</dbReference>
<proteinExistence type="inferred from homology"/>
<evidence type="ECO:0000313" key="9">
    <source>
        <dbReference type="Proteomes" id="UP000288711"/>
    </source>
</evidence>
<sequence>MFYSPKHAQAAKTSPARRRIAGVAVAGASVAVGSMATAQSASASTNSSVWDRVAACESGGNWSINTGNGFYGGLQFTNQTWNGFGGGKYAPNAHQATKSQQIEIAQKVLQTQGPGAWPVCSQKAGLTKANGGASAGSTAPAPKAEAPKTQAAPQQQAPQQQAPSRSEVRTPAAAGALVVDGIRGPKTNAAIEKWVGATQDGALSATDVKALQAKVGSGQDGVIGPKTTAALQQVVGADQDGIWGPQTTKALQTYLNGR</sequence>
<evidence type="ECO:0000256" key="3">
    <source>
        <dbReference type="SAM" id="MobiDB-lite"/>
    </source>
</evidence>
<evidence type="ECO:0000256" key="1">
    <source>
        <dbReference type="ARBA" id="ARBA00010830"/>
    </source>
</evidence>
<keyword evidence="2" id="KW-0378">Hydrolase</keyword>
<keyword evidence="4" id="KW-0732">Signal</keyword>
<accession>K1ETD0</accession>
<evidence type="ECO:0000256" key="4">
    <source>
        <dbReference type="SAM" id="SignalP"/>
    </source>
</evidence>
<feature type="region of interest" description="Disordered" evidence="3">
    <location>
        <begin position="127"/>
        <end position="171"/>
    </location>
</feature>
<dbReference type="InterPro" id="IPR010618">
    <property type="entry name" value="RPF"/>
</dbReference>
<evidence type="ECO:0000313" key="6">
    <source>
        <dbReference type="EMBL" id="EKA62388.1"/>
    </source>
</evidence>
<feature type="chain" id="PRO_5044735205" evidence="4">
    <location>
        <begin position="44"/>
        <end position="258"/>
    </location>
</feature>
<dbReference type="GO" id="GO:0016787">
    <property type="term" value="F:hydrolase activity"/>
    <property type="evidence" value="ECO:0007669"/>
    <property type="project" value="UniProtKB-KW"/>
</dbReference>
<protein>
    <submittedName>
        <fullName evidence="6">Transglycosylase-like protein</fullName>
    </submittedName>
</protein>
<comment type="similarity">
    <text evidence="1">Belongs to the transglycosylase family. Rpf subfamily.</text>
</comment>
<reference evidence="7" key="3">
    <citation type="submission" date="2017-11" db="EMBL/GenBank/DDBJ databases">
        <authorList>
            <person name="Seuylemezian A."/>
            <person name="Cooper K."/>
            <person name="Vaishampayan P."/>
        </authorList>
    </citation>
    <scope>NUCLEOTIDE SEQUENCE</scope>
    <source>
        <strain evidence="7">PVAS-1</strain>
    </source>
</reference>
<dbReference type="EMBL" id="ALWX01000009">
    <property type="protein sequence ID" value="EKA62388.1"/>
    <property type="molecule type" value="Genomic_DNA"/>
</dbReference>
<name>K1ETD0_9MICO</name>
<feature type="signal peptide" evidence="4">
    <location>
        <begin position="1"/>
        <end position="43"/>
    </location>
</feature>
<organism evidence="6 8">
    <name type="scientific">Janibacter hoylei PVAS-1</name>
    <dbReference type="NCBI Taxonomy" id="1210046"/>
    <lineage>
        <taxon>Bacteria</taxon>
        <taxon>Bacillati</taxon>
        <taxon>Actinomycetota</taxon>
        <taxon>Actinomycetes</taxon>
        <taxon>Micrococcales</taxon>
        <taxon>Intrasporangiaceae</taxon>
        <taxon>Janibacter</taxon>
    </lineage>
</organism>
<dbReference type="InterPro" id="IPR036366">
    <property type="entry name" value="PGBDSf"/>
</dbReference>
<evidence type="ECO:0000313" key="8">
    <source>
        <dbReference type="Proteomes" id="UP000004474"/>
    </source>
</evidence>
<feature type="compositionally biased region" description="Low complexity" evidence="3">
    <location>
        <begin position="127"/>
        <end position="163"/>
    </location>
</feature>
<dbReference type="Proteomes" id="UP000288711">
    <property type="component" value="Unassembled WGS sequence"/>
</dbReference>
<evidence type="ECO:0000313" key="7">
    <source>
        <dbReference type="EMBL" id="RWU82687.1"/>
    </source>
</evidence>
<reference evidence="7 9" key="1">
    <citation type="journal article" date="2009" name="Int. J. Syst. Evol. Microbiol.">
        <title>Janibacter hoylei sp. nov., Bacillus isronensis sp. nov. and Bacillus aryabhattai sp. nov., isolated from cryotubes used for collecting air from the upper atmosphere.</title>
        <authorList>
            <person name="Shivaji S."/>
            <person name="Chaturvedi P."/>
            <person name="Begum Z."/>
            <person name="Pindi P.K."/>
            <person name="Manorama R."/>
            <person name="Padmanaban D.A."/>
            <person name="Shouche Y.S."/>
            <person name="Pawar S."/>
            <person name="Vaishampayan P."/>
            <person name="Dutt C.B."/>
            <person name="Datta G.N."/>
            <person name="Manchanda R.K."/>
            <person name="Rao U.R."/>
            <person name="Bhargava P.M."/>
            <person name="Narlikar J.V."/>
        </authorList>
    </citation>
    <scope>NUCLEOTIDE SEQUENCE [LARGE SCALE GENOMIC DNA]</scope>
    <source>
        <strain evidence="7 9">PVAS-1</strain>
    </source>
</reference>
<reference evidence="6 8" key="2">
    <citation type="journal article" date="2012" name="J. Bacteriol.">
        <title>Genome Sequence of Janibacter hoylei MTCC8307, Isolated from the Stratospheric Air.</title>
        <authorList>
            <person name="Pawar S.P."/>
            <person name="Dhotre D.P."/>
            <person name="Shetty S.A."/>
            <person name="Chowdhury S.P."/>
            <person name="Chaudhari B.L."/>
            <person name="Shouche Y.S."/>
        </authorList>
    </citation>
    <scope>NUCLEOTIDE SEQUENCE [LARGE SCALE GENOMIC DNA]</scope>
    <source>
        <strain evidence="6 8">PVAS-1</strain>
    </source>
</reference>
<feature type="domain" description="Resuscitation-promoting factor core lysozyme-like" evidence="5">
    <location>
        <begin position="46"/>
        <end position="120"/>
    </location>
</feature>
<comment type="caution">
    <text evidence="6">The sequence shown here is derived from an EMBL/GenBank/DDBJ whole genome shotgun (WGS) entry which is preliminary data.</text>
</comment>
<dbReference type="Gene3D" id="1.10.530.10">
    <property type="match status" value="1"/>
</dbReference>
<dbReference type="STRING" id="1210046.B277_02736"/>
<dbReference type="RefSeq" id="WP_007924857.1">
    <property type="nucleotide sequence ID" value="NZ_ALWX01000009.1"/>
</dbReference>
<dbReference type="Proteomes" id="UP000004474">
    <property type="component" value="Unassembled WGS sequence"/>
</dbReference>
<dbReference type="eggNOG" id="COG1652">
    <property type="taxonomic scope" value="Bacteria"/>
</dbReference>
<evidence type="ECO:0000259" key="5">
    <source>
        <dbReference type="Pfam" id="PF06737"/>
    </source>
</evidence>
<dbReference type="SUPFAM" id="SSF53955">
    <property type="entry name" value="Lysozyme-like"/>
    <property type="match status" value="1"/>
</dbReference>
<dbReference type="Gene3D" id="1.10.101.10">
    <property type="entry name" value="PGBD-like superfamily/PGBD"/>
    <property type="match status" value="1"/>
</dbReference>
<gene>
    <name evidence="6" type="ORF">B277_02736</name>
    <name evidence="7" type="ORF">CWN80_11040</name>
</gene>